<feature type="transmembrane region" description="Helical" evidence="8">
    <location>
        <begin position="733"/>
        <end position="756"/>
    </location>
</feature>
<evidence type="ECO:0000256" key="8">
    <source>
        <dbReference type="SAM" id="Phobius"/>
    </source>
</evidence>
<dbReference type="GO" id="GO:0042144">
    <property type="term" value="P:vacuole fusion, non-autophagic"/>
    <property type="evidence" value="ECO:0007669"/>
    <property type="project" value="TreeGrafter"/>
</dbReference>
<feature type="compositionally biased region" description="Acidic residues" evidence="7">
    <location>
        <begin position="658"/>
        <end position="667"/>
    </location>
</feature>
<keyword evidence="2" id="KW-0926">Vacuole</keyword>
<reference evidence="10" key="1">
    <citation type="submission" date="2023-04" db="EMBL/GenBank/DDBJ databases">
        <title>Black Yeasts Isolated from many extreme environments.</title>
        <authorList>
            <person name="Coleine C."/>
            <person name="Stajich J.E."/>
            <person name="Selbmann L."/>
        </authorList>
    </citation>
    <scope>NUCLEOTIDE SEQUENCE</scope>
    <source>
        <strain evidence="10">CCFEE 5312</strain>
    </source>
</reference>
<feature type="transmembrane region" description="Helical" evidence="8">
    <location>
        <begin position="762"/>
        <end position="788"/>
    </location>
</feature>
<dbReference type="GO" id="GO:0007034">
    <property type="term" value="P:vacuolar transport"/>
    <property type="evidence" value="ECO:0007669"/>
    <property type="project" value="TreeGrafter"/>
</dbReference>
<dbReference type="EMBL" id="JAWDJX010000009">
    <property type="protein sequence ID" value="KAK3055269.1"/>
    <property type="molecule type" value="Genomic_DNA"/>
</dbReference>
<dbReference type="PROSITE" id="PS51382">
    <property type="entry name" value="SPX"/>
    <property type="match status" value="1"/>
</dbReference>
<evidence type="ECO:0000256" key="5">
    <source>
        <dbReference type="ARBA" id="ARBA00023136"/>
    </source>
</evidence>
<dbReference type="GO" id="GO:0006799">
    <property type="term" value="P:polyphosphate biosynthetic process"/>
    <property type="evidence" value="ECO:0007669"/>
    <property type="project" value="UniProtKB-ARBA"/>
</dbReference>
<feature type="compositionally biased region" description="Polar residues" evidence="7">
    <location>
        <begin position="530"/>
        <end position="565"/>
    </location>
</feature>
<keyword evidence="4 8" id="KW-1133">Transmembrane helix</keyword>
<dbReference type="CDD" id="cd14474">
    <property type="entry name" value="SPX_YDR089W"/>
    <property type="match status" value="1"/>
</dbReference>
<feature type="region of interest" description="Disordered" evidence="7">
    <location>
        <begin position="514"/>
        <end position="607"/>
    </location>
</feature>
<dbReference type="InterPro" id="IPR051572">
    <property type="entry name" value="VTC_Complex_Subunit"/>
</dbReference>
<dbReference type="GO" id="GO:0016237">
    <property type="term" value="P:microautophagy"/>
    <property type="evidence" value="ECO:0007669"/>
    <property type="project" value="TreeGrafter"/>
</dbReference>
<dbReference type="GO" id="GO:0033254">
    <property type="term" value="C:vacuolar transporter chaperone complex"/>
    <property type="evidence" value="ECO:0007669"/>
    <property type="project" value="TreeGrafter"/>
</dbReference>
<dbReference type="AlphaFoldDB" id="A0AAJ0DJU8"/>
<dbReference type="Proteomes" id="UP001271007">
    <property type="component" value="Unassembled WGS sequence"/>
</dbReference>
<dbReference type="Gene3D" id="3.20.100.30">
    <property type="entry name" value="VTC, catalytic tunnel domain"/>
    <property type="match status" value="1"/>
</dbReference>
<feature type="coiled-coil region" evidence="6">
    <location>
        <begin position="67"/>
        <end position="94"/>
    </location>
</feature>
<feature type="compositionally biased region" description="Low complexity" evidence="7">
    <location>
        <begin position="274"/>
        <end position="283"/>
    </location>
</feature>
<evidence type="ECO:0000256" key="3">
    <source>
        <dbReference type="ARBA" id="ARBA00022692"/>
    </source>
</evidence>
<keyword evidence="11" id="KW-1185">Reference proteome</keyword>
<keyword evidence="6" id="KW-0175">Coiled coil</keyword>
<protein>
    <recommendedName>
        <fullName evidence="9">SPX domain-containing protein</fullName>
    </recommendedName>
</protein>
<evidence type="ECO:0000313" key="10">
    <source>
        <dbReference type="EMBL" id="KAK3055269.1"/>
    </source>
</evidence>
<keyword evidence="5 8" id="KW-0472">Membrane</keyword>
<evidence type="ECO:0000256" key="2">
    <source>
        <dbReference type="ARBA" id="ARBA00022554"/>
    </source>
</evidence>
<organism evidence="10 11">
    <name type="scientific">Extremus antarcticus</name>
    <dbReference type="NCBI Taxonomy" id="702011"/>
    <lineage>
        <taxon>Eukaryota</taxon>
        <taxon>Fungi</taxon>
        <taxon>Dikarya</taxon>
        <taxon>Ascomycota</taxon>
        <taxon>Pezizomycotina</taxon>
        <taxon>Dothideomycetes</taxon>
        <taxon>Dothideomycetidae</taxon>
        <taxon>Mycosphaerellales</taxon>
        <taxon>Extremaceae</taxon>
        <taxon>Extremus</taxon>
    </lineage>
</organism>
<evidence type="ECO:0000256" key="1">
    <source>
        <dbReference type="ARBA" id="ARBA00004128"/>
    </source>
</evidence>
<feature type="domain" description="SPX" evidence="9">
    <location>
        <begin position="1"/>
        <end position="153"/>
    </location>
</feature>
<feature type="transmembrane region" description="Helical" evidence="8">
    <location>
        <begin position="699"/>
        <end position="721"/>
    </location>
</feature>
<sequence length="789" mass="87544">MLIVKTDNIDYDDVKHLIKERTSPGKGKSISISGQGAEEKLVDFENTLFDILGQQHERIDLFVRSKAGEIQRRLEHAKKQLNQLSQRRVSAADQRIPIARLERYGKLENDVLKAGDEIRSLARFTSTQRTAFRKLLKKYKKWTGSTNLEIRFRDEVLDTSNSFTKLDLGPLLDDYSTTLQDIRSLYESGLQQPPAQKDSKKAPAPPAQSVIDKLQDALRNGSRIDFDTAMAIVPLGDDGEVANYFVHPENVVELQVSLLQYMQYYTSRSRANSATTPVTPATPRRQSGNPLQSDADYFMLVADNLDRFAQQQSTITVKQREHVPGVVPQMAKAFIRWNDTEHATLSVRSGHSHVKSASLRRKQIGAFLDRKAPLSKKAEIGDAHSLTSIRDEIFKDSAVQPLYKLSSCRSRFIGLNNSSKSHTLATLDSSISIHGLFGATINSEVPQFPFAVLQVRKEGPATSDLLSTLNASHLVERVRGFSLQYHALWQTCQPKNISAPFWIPMLSQDIRKLPPPALKRNGTAMDGSLGSPSATQGTASTNSVRGMTDSTTAVETGRGSASSPPTELEAPQLRSFRKKRRRNYAEREMQQQQQQQQRYWSEYDHPEDGEDGADAFVIYIDPNEKSTFDRLFDRIGGLFGRQSSSEDDSLPSPSTPLLDDDTSDEEDTRGATTYGTLPRASRGPSLPTLTRWPTQQPQFLPQVTAICFFASLSILTVAYILATTSRHKYVAEVDVGIMFAVACGLVLAVIGFIPLLRRTEGTWVSLGVAAGVLVVDVVASGALLTWVLG</sequence>
<feature type="region of interest" description="Disordered" evidence="7">
    <location>
        <begin position="271"/>
        <end position="290"/>
    </location>
</feature>
<name>A0AAJ0DJU8_9PEZI</name>
<dbReference type="InterPro" id="IPR004331">
    <property type="entry name" value="SPX_dom"/>
</dbReference>
<proteinExistence type="predicted"/>
<comment type="subcellular location">
    <subcellularLocation>
        <location evidence="1">Vacuole membrane</location>
        <topology evidence="1">Multi-pass membrane protein</topology>
    </subcellularLocation>
</comment>
<evidence type="ECO:0000313" key="11">
    <source>
        <dbReference type="Proteomes" id="UP001271007"/>
    </source>
</evidence>
<dbReference type="GO" id="GO:0000329">
    <property type="term" value="C:fungal-type vacuole membrane"/>
    <property type="evidence" value="ECO:0007669"/>
    <property type="project" value="TreeGrafter"/>
</dbReference>
<dbReference type="PANTHER" id="PTHR46140:SF1">
    <property type="entry name" value="VACUOLAR TRANSPORTER CHAPERONE COMPLEX SUBUNIT 4-RELATED"/>
    <property type="match status" value="1"/>
</dbReference>
<feature type="region of interest" description="Disordered" evidence="7">
    <location>
        <begin position="642"/>
        <end position="688"/>
    </location>
</feature>
<gene>
    <name evidence="10" type="ORF">LTR09_003822</name>
</gene>
<keyword evidence="3 8" id="KW-0812">Transmembrane</keyword>
<evidence type="ECO:0000256" key="7">
    <source>
        <dbReference type="SAM" id="MobiDB-lite"/>
    </source>
</evidence>
<dbReference type="PANTHER" id="PTHR46140">
    <property type="entry name" value="VACUOLAR TRANSPORTER CHAPERONE 1-RELATED"/>
    <property type="match status" value="1"/>
</dbReference>
<evidence type="ECO:0000256" key="4">
    <source>
        <dbReference type="ARBA" id="ARBA00022989"/>
    </source>
</evidence>
<dbReference type="InterPro" id="IPR042267">
    <property type="entry name" value="VTC_sf"/>
</dbReference>
<evidence type="ECO:0000256" key="6">
    <source>
        <dbReference type="SAM" id="Coils"/>
    </source>
</evidence>
<accession>A0AAJ0DJU8</accession>
<evidence type="ECO:0000259" key="9">
    <source>
        <dbReference type="PROSITE" id="PS51382"/>
    </source>
</evidence>
<comment type="caution">
    <text evidence="10">The sequence shown here is derived from an EMBL/GenBank/DDBJ whole genome shotgun (WGS) entry which is preliminary data.</text>
</comment>